<protein>
    <submittedName>
        <fullName evidence="9">Protein kinase</fullName>
    </submittedName>
</protein>
<dbReference type="InterPro" id="IPR000719">
    <property type="entry name" value="Prot_kinase_dom"/>
</dbReference>
<keyword evidence="1" id="KW-0723">Serine/threonine-protein kinase</keyword>
<dbReference type="RefSeq" id="WP_276110841.1">
    <property type="nucleotide sequence ID" value="NZ_JARJBB010000012.1"/>
</dbReference>
<gene>
    <name evidence="9" type="ORF">P3H78_22145</name>
</gene>
<evidence type="ECO:0000256" key="3">
    <source>
        <dbReference type="ARBA" id="ARBA00022741"/>
    </source>
</evidence>
<keyword evidence="5" id="KW-0067">ATP-binding</keyword>
<dbReference type="SUPFAM" id="SSF56112">
    <property type="entry name" value="Protein kinase-like (PK-like)"/>
    <property type="match status" value="1"/>
</dbReference>
<evidence type="ECO:0000256" key="1">
    <source>
        <dbReference type="ARBA" id="ARBA00022527"/>
    </source>
</evidence>
<dbReference type="EMBL" id="JARJBB010000012">
    <property type="protein sequence ID" value="MDF3301278.1"/>
    <property type="molecule type" value="Genomic_DNA"/>
</dbReference>
<dbReference type="Proteomes" id="UP001221150">
    <property type="component" value="Unassembled WGS sequence"/>
</dbReference>
<organism evidence="9 10">
    <name type="scientific">Streptomyces tropicalis</name>
    <dbReference type="NCBI Taxonomy" id="3034234"/>
    <lineage>
        <taxon>Bacteria</taxon>
        <taxon>Bacillati</taxon>
        <taxon>Actinomycetota</taxon>
        <taxon>Actinomycetes</taxon>
        <taxon>Kitasatosporales</taxon>
        <taxon>Streptomycetaceae</taxon>
        <taxon>Streptomyces</taxon>
    </lineage>
</organism>
<keyword evidence="4 9" id="KW-0418">Kinase</keyword>
<evidence type="ECO:0000256" key="7">
    <source>
        <dbReference type="SAM" id="Phobius"/>
    </source>
</evidence>
<proteinExistence type="predicted"/>
<comment type="caution">
    <text evidence="9">The sequence shown here is derived from an EMBL/GenBank/DDBJ whole genome shotgun (WGS) entry which is preliminary data.</text>
</comment>
<feature type="region of interest" description="Disordered" evidence="6">
    <location>
        <begin position="328"/>
        <end position="380"/>
    </location>
</feature>
<keyword evidence="7" id="KW-0472">Membrane</keyword>
<sequence length="529" mass="56076">MTMADTHVSAHELVAGRYRLLEAVHRGTNLVCWYGEDVAADRPRLLTQLLLPEDAAEDGGRRVTARVMRTSETMALLRPGRVATVVDAISEAGALWTVTEWVDGIPLGELLAQEGAFNYVRAARIGLELLDVLEAAHAEGITHGELSPGLVFVREQGGVVVTGFGLAGATLVPRITAPSYASPEQARDERIGPAADLWALGAMVYAMVEGRPPYRDRGRPEATLRGVDRLPLRSPVRAGPLTQAVQGLLRKSSTERLTRPVVREALTRVLDEDPDTVARDVVRPRLRGGRAFARGAGRVRGRGVLAAGTALAVLTVAVAVLAVTHGLPGTDTAGPAAPDRTTAGPSPGGPGGATAGPPKPSTPTRPSASPPASQLPPGFRVYDAPQGFSVALPAGWRPVRTTHVTDRAYRVVLGAPGDDRTLAVTSSDRVGPDPVSVWRDDVEPGLSQTPGYRRIGAIRAAAYQGHRAADMEWLSGTGKEQVHTFGRGVLLGGTRGFSLRWTTPAGDFARPADRRALTVFLRTFRPAPV</sequence>
<accession>A0ABT6AA06</accession>
<evidence type="ECO:0000259" key="8">
    <source>
        <dbReference type="PROSITE" id="PS50011"/>
    </source>
</evidence>
<evidence type="ECO:0000313" key="9">
    <source>
        <dbReference type="EMBL" id="MDF3301278.1"/>
    </source>
</evidence>
<keyword evidence="10" id="KW-1185">Reference proteome</keyword>
<dbReference type="InterPro" id="IPR011009">
    <property type="entry name" value="Kinase-like_dom_sf"/>
</dbReference>
<keyword evidence="3" id="KW-0547">Nucleotide-binding</keyword>
<dbReference type="CDD" id="cd14014">
    <property type="entry name" value="STKc_PknB_like"/>
    <property type="match status" value="1"/>
</dbReference>
<dbReference type="SMART" id="SM00220">
    <property type="entry name" value="S_TKc"/>
    <property type="match status" value="1"/>
</dbReference>
<evidence type="ECO:0000313" key="10">
    <source>
        <dbReference type="Proteomes" id="UP001221150"/>
    </source>
</evidence>
<dbReference type="PROSITE" id="PS50011">
    <property type="entry name" value="PROTEIN_KINASE_DOM"/>
    <property type="match status" value="1"/>
</dbReference>
<dbReference type="Gene3D" id="3.30.200.20">
    <property type="entry name" value="Phosphorylase Kinase, domain 1"/>
    <property type="match status" value="1"/>
</dbReference>
<reference evidence="9 10" key="1">
    <citation type="submission" date="2023-03" db="EMBL/GenBank/DDBJ databases">
        <title>Draft genome sequence of Streptomyces sp. K1PA1 isolated from peat swamp forest in Thailand.</title>
        <authorList>
            <person name="Klaysubun C."/>
            <person name="Duangmal K."/>
        </authorList>
    </citation>
    <scope>NUCLEOTIDE SEQUENCE [LARGE SCALE GENOMIC DNA]</scope>
    <source>
        <strain evidence="9 10">K1PA1</strain>
    </source>
</reference>
<evidence type="ECO:0000256" key="4">
    <source>
        <dbReference type="ARBA" id="ARBA00022777"/>
    </source>
</evidence>
<evidence type="ECO:0000256" key="5">
    <source>
        <dbReference type="ARBA" id="ARBA00022840"/>
    </source>
</evidence>
<feature type="transmembrane region" description="Helical" evidence="7">
    <location>
        <begin position="304"/>
        <end position="323"/>
    </location>
</feature>
<evidence type="ECO:0000256" key="6">
    <source>
        <dbReference type="SAM" id="MobiDB-lite"/>
    </source>
</evidence>
<dbReference type="PANTHER" id="PTHR24351">
    <property type="entry name" value="RIBOSOMAL PROTEIN S6 KINASE"/>
    <property type="match status" value="1"/>
</dbReference>
<name>A0ABT6AA06_9ACTN</name>
<keyword evidence="7" id="KW-0812">Transmembrane</keyword>
<keyword evidence="7" id="KW-1133">Transmembrane helix</keyword>
<evidence type="ECO:0000256" key="2">
    <source>
        <dbReference type="ARBA" id="ARBA00022679"/>
    </source>
</evidence>
<dbReference type="GO" id="GO:0016301">
    <property type="term" value="F:kinase activity"/>
    <property type="evidence" value="ECO:0007669"/>
    <property type="project" value="UniProtKB-KW"/>
</dbReference>
<feature type="domain" description="Protein kinase" evidence="8">
    <location>
        <begin position="18"/>
        <end position="270"/>
    </location>
</feature>
<keyword evidence="2" id="KW-0808">Transferase</keyword>
<dbReference type="Pfam" id="PF00069">
    <property type="entry name" value="Pkinase"/>
    <property type="match status" value="1"/>
</dbReference>
<dbReference type="Gene3D" id="1.10.510.10">
    <property type="entry name" value="Transferase(Phosphotransferase) domain 1"/>
    <property type="match status" value="1"/>
</dbReference>